<sequence>MRNVRSTEHLLSKSYAFVRAYNILATRRALHNQPLRYDVRHMPELANFSGYAFELQPYFSETLGERLVFLQEQNVCDEYVYVRLQAQECLLER</sequence>
<proteinExistence type="predicted"/>
<organism evidence="1 2">
    <name type="scientific">Pleurodeles waltl</name>
    <name type="common">Iberian ribbed newt</name>
    <dbReference type="NCBI Taxonomy" id="8319"/>
    <lineage>
        <taxon>Eukaryota</taxon>
        <taxon>Metazoa</taxon>
        <taxon>Chordata</taxon>
        <taxon>Craniata</taxon>
        <taxon>Vertebrata</taxon>
        <taxon>Euteleostomi</taxon>
        <taxon>Amphibia</taxon>
        <taxon>Batrachia</taxon>
        <taxon>Caudata</taxon>
        <taxon>Salamandroidea</taxon>
        <taxon>Salamandridae</taxon>
        <taxon>Pleurodelinae</taxon>
        <taxon>Pleurodeles</taxon>
    </lineage>
</organism>
<keyword evidence="2" id="KW-1185">Reference proteome</keyword>
<dbReference type="Proteomes" id="UP001066276">
    <property type="component" value="Chromosome 3_2"/>
</dbReference>
<reference evidence="1" key="1">
    <citation type="journal article" date="2022" name="bioRxiv">
        <title>Sequencing and chromosome-scale assembly of the giantPleurodeles waltlgenome.</title>
        <authorList>
            <person name="Brown T."/>
            <person name="Elewa A."/>
            <person name="Iarovenko S."/>
            <person name="Subramanian E."/>
            <person name="Araus A.J."/>
            <person name="Petzold A."/>
            <person name="Susuki M."/>
            <person name="Suzuki K.-i.T."/>
            <person name="Hayashi T."/>
            <person name="Toyoda A."/>
            <person name="Oliveira C."/>
            <person name="Osipova E."/>
            <person name="Leigh N.D."/>
            <person name="Simon A."/>
            <person name="Yun M.H."/>
        </authorList>
    </citation>
    <scope>NUCLEOTIDE SEQUENCE</scope>
    <source>
        <strain evidence="1">20211129_DDA</strain>
        <tissue evidence="1">Liver</tissue>
    </source>
</reference>
<evidence type="ECO:0000313" key="2">
    <source>
        <dbReference type="Proteomes" id="UP001066276"/>
    </source>
</evidence>
<gene>
    <name evidence="1" type="ORF">NDU88_001590</name>
</gene>
<comment type="caution">
    <text evidence="1">The sequence shown here is derived from an EMBL/GenBank/DDBJ whole genome shotgun (WGS) entry which is preliminary data.</text>
</comment>
<protein>
    <submittedName>
        <fullName evidence="1">Uncharacterized protein</fullName>
    </submittedName>
</protein>
<dbReference type="AlphaFoldDB" id="A0AAV7TIQ2"/>
<accession>A0AAV7TIQ2</accession>
<evidence type="ECO:0000313" key="1">
    <source>
        <dbReference type="EMBL" id="KAJ1176308.1"/>
    </source>
</evidence>
<name>A0AAV7TIQ2_PLEWA</name>
<dbReference type="EMBL" id="JANPWB010000006">
    <property type="protein sequence ID" value="KAJ1176308.1"/>
    <property type="molecule type" value="Genomic_DNA"/>
</dbReference>